<dbReference type="InterPro" id="IPR053170">
    <property type="entry name" value="Transcription_regulator"/>
</dbReference>
<accession>A0ABV8S2R6</accession>
<comment type="caution">
    <text evidence="2">The sequence shown here is derived from an EMBL/GenBank/DDBJ whole genome shotgun (WGS) entry which is preliminary data.</text>
</comment>
<reference evidence="3" key="1">
    <citation type="journal article" date="2019" name="Int. J. Syst. Evol. Microbiol.">
        <title>The Global Catalogue of Microorganisms (GCM) 10K type strain sequencing project: providing services to taxonomists for standard genome sequencing and annotation.</title>
        <authorList>
            <consortium name="The Broad Institute Genomics Platform"/>
            <consortium name="The Broad Institute Genome Sequencing Center for Infectious Disease"/>
            <person name="Wu L."/>
            <person name="Ma J."/>
        </authorList>
    </citation>
    <scope>NUCLEOTIDE SEQUENCE [LARGE SCALE GENOMIC DNA]</scope>
    <source>
        <strain evidence="3">CGMCC 4.1641</strain>
    </source>
</reference>
<feature type="transmembrane region" description="Helical" evidence="1">
    <location>
        <begin position="61"/>
        <end position="83"/>
    </location>
</feature>
<keyword evidence="1" id="KW-1133">Transmembrane helix</keyword>
<dbReference type="Pfam" id="PF04307">
    <property type="entry name" value="YdjM"/>
    <property type="match status" value="1"/>
</dbReference>
<proteinExistence type="predicted"/>
<dbReference type="Proteomes" id="UP001595755">
    <property type="component" value="Unassembled WGS sequence"/>
</dbReference>
<dbReference type="InterPro" id="IPR007404">
    <property type="entry name" value="YdjM-like"/>
</dbReference>
<protein>
    <submittedName>
        <fullName evidence="2">Metal-dependent hydrolase</fullName>
    </submittedName>
</protein>
<feature type="transmembrane region" description="Helical" evidence="1">
    <location>
        <begin position="133"/>
        <end position="149"/>
    </location>
</feature>
<feature type="transmembrane region" description="Helical" evidence="1">
    <location>
        <begin position="90"/>
        <end position="113"/>
    </location>
</feature>
<evidence type="ECO:0000256" key="1">
    <source>
        <dbReference type="SAM" id="Phobius"/>
    </source>
</evidence>
<sequence>MDYITHTLFGVAIYGALNKIDMNARTKWALLGTAVGSSVIPDIDLQWARDGASYLMSHRGITHSFAMVPVWAAMFYLLSWAVFRVRDWRLFATAAGGVLLHIVSDWTNAWGTGLLEPFTSRRYAIGIIPNKGYVFWIMAAAILPFLFLYRSQKHRQRLFRMFWAVGALYACFQIAHTAYVYVELQRDGHEQVAIRADRMPGGLSYYGIKEEQAIEGRHEIGKSPQIVKTYRNDPIDLELLKAHRPARDLLLFAPFVVTQDLGDEIRVFDPRFEGRVSFLNLTLPKPDETAVTGAP</sequence>
<keyword evidence="3" id="KW-1185">Reference proteome</keyword>
<gene>
    <name evidence="2" type="ORF">ACFO1S_00150</name>
</gene>
<dbReference type="RefSeq" id="WP_204604683.1">
    <property type="nucleotide sequence ID" value="NZ_JBHSED010000001.1"/>
</dbReference>
<name>A0ABV8S2R6_9BACL</name>
<dbReference type="EMBL" id="JBHSED010000001">
    <property type="protein sequence ID" value="MFC4301843.1"/>
    <property type="molecule type" value="Genomic_DNA"/>
</dbReference>
<dbReference type="PANTHER" id="PTHR40031:SF1">
    <property type="entry name" value="MEMBRANE-BOUND METAL-DEPENDENT HYDROLASE"/>
    <property type="match status" value="1"/>
</dbReference>
<keyword evidence="1" id="KW-0812">Transmembrane</keyword>
<evidence type="ECO:0000313" key="3">
    <source>
        <dbReference type="Proteomes" id="UP001595755"/>
    </source>
</evidence>
<dbReference type="PANTHER" id="PTHR40031">
    <property type="entry name" value="HYPOTHETICAL MEMBRANE SPANNING PROTEIN"/>
    <property type="match status" value="1"/>
</dbReference>
<organism evidence="2 3">
    <name type="scientific">Cohnella boryungensis</name>
    <dbReference type="NCBI Taxonomy" id="768479"/>
    <lineage>
        <taxon>Bacteria</taxon>
        <taxon>Bacillati</taxon>
        <taxon>Bacillota</taxon>
        <taxon>Bacilli</taxon>
        <taxon>Bacillales</taxon>
        <taxon>Paenibacillaceae</taxon>
        <taxon>Cohnella</taxon>
    </lineage>
</organism>
<feature type="transmembrane region" description="Helical" evidence="1">
    <location>
        <begin position="161"/>
        <end position="182"/>
    </location>
</feature>
<dbReference type="GO" id="GO:0016787">
    <property type="term" value="F:hydrolase activity"/>
    <property type="evidence" value="ECO:0007669"/>
    <property type="project" value="UniProtKB-KW"/>
</dbReference>
<evidence type="ECO:0000313" key="2">
    <source>
        <dbReference type="EMBL" id="MFC4301843.1"/>
    </source>
</evidence>
<keyword evidence="1" id="KW-0472">Membrane</keyword>
<keyword evidence="2" id="KW-0378">Hydrolase</keyword>